<dbReference type="AlphaFoldDB" id="A0A0E1VVQ3"/>
<protein>
    <submittedName>
        <fullName evidence="1">Uncharacterized protein</fullName>
    </submittedName>
</protein>
<dbReference type="EMBL" id="CM000833">
    <property type="protein sequence ID" value="EET05010.1"/>
    <property type="molecule type" value="Genomic_DNA"/>
</dbReference>
<accession>A0A0E1VVQ3</accession>
<reference evidence="1" key="1">
    <citation type="submission" date="2009-05" db="EMBL/GenBank/DDBJ databases">
        <authorList>
            <person name="Harkins D.M."/>
            <person name="DeShazer D."/>
            <person name="Woods D.E."/>
            <person name="Brinkac L.M."/>
            <person name="Brown K.A."/>
            <person name="Hung G.C."/>
            <person name="Tuanyok A."/>
            <person name="Zhang B."/>
            <person name="Nierman W.C."/>
        </authorList>
    </citation>
    <scope>NUCLEOTIDE SEQUENCE [LARGE SCALE GENOMIC DNA]</scope>
    <source>
        <strain evidence="1">1710a</strain>
    </source>
</reference>
<sequence length="43" mass="4712">MPARVDSCSYRTPSPLMPTHERAFCWSAHSPRDAHGGDALENG</sequence>
<proteinExistence type="predicted"/>
<name>A0A0E1VVQ3_BURPE</name>
<dbReference type="HOGENOM" id="CLU_3230812_0_0_4"/>
<evidence type="ECO:0000313" key="1">
    <source>
        <dbReference type="EMBL" id="EET05010.1"/>
    </source>
</evidence>
<gene>
    <name evidence="1" type="ORF">BURPS1710A_A1569</name>
</gene>
<dbReference type="Proteomes" id="UP000001812">
    <property type="component" value="Chromosome II"/>
</dbReference>
<organism evidence="1">
    <name type="scientific">Burkholderia pseudomallei 1710a</name>
    <dbReference type="NCBI Taxonomy" id="320371"/>
    <lineage>
        <taxon>Bacteria</taxon>
        <taxon>Pseudomonadati</taxon>
        <taxon>Pseudomonadota</taxon>
        <taxon>Betaproteobacteria</taxon>
        <taxon>Burkholderiales</taxon>
        <taxon>Burkholderiaceae</taxon>
        <taxon>Burkholderia</taxon>
        <taxon>pseudomallei group</taxon>
    </lineage>
</organism>